<sequence length="82" mass="8678">MVLSGLGVHTSVVSGKFAYFGTYTQPGQVVKVSLTDFIIVDRLFLEALDDDAEDALVSSVLSGAFAYFGTDTFPGIVVKVAI</sequence>
<evidence type="ECO:0000313" key="2">
    <source>
        <dbReference type="Proteomes" id="UP000355283"/>
    </source>
</evidence>
<evidence type="ECO:0000313" key="1">
    <source>
        <dbReference type="EMBL" id="TFJ83284.1"/>
    </source>
</evidence>
<keyword evidence="2" id="KW-1185">Reference proteome</keyword>
<gene>
    <name evidence="1" type="ORF">NSK_005445</name>
</gene>
<accession>A0A4D9CXT5</accession>
<dbReference type="EMBL" id="SDOX01000049">
    <property type="protein sequence ID" value="TFJ83284.1"/>
    <property type="molecule type" value="Genomic_DNA"/>
</dbReference>
<reference evidence="1 2" key="1">
    <citation type="submission" date="2019-01" db="EMBL/GenBank/DDBJ databases">
        <title>Nuclear Genome Assembly of the Microalgal Biofuel strain Nannochloropsis salina CCMP1776.</title>
        <authorList>
            <person name="Hovde B."/>
        </authorList>
    </citation>
    <scope>NUCLEOTIDE SEQUENCE [LARGE SCALE GENOMIC DNA]</scope>
    <source>
        <strain evidence="1 2">CCMP1776</strain>
    </source>
</reference>
<proteinExistence type="predicted"/>
<dbReference type="OrthoDB" id="10490302at2759"/>
<name>A0A4D9CXT5_9STRA</name>
<organism evidence="1 2">
    <name type="scientific">Nannochloropsis salina CCMP1776</name>
    <dbReference type="NCBI Taxonomy" id="1027361"/>
    <lineage>
        <taxon>Eukaryota</taxon>
        <taxon>Sar</taxon>
        <taxon>Stramenopiles</taxon>
        <taxon>Ochrophyta</taxon>
        <taxon>Eustigmatophyceae</taxon>
        <taxon>Eustigmatales</taxon>
        <taxon>Monodopsidaceae</taxon>
        <taxon>Microchloropsis</taxon>
        <taxon>Microchloropsis salina</taxon>
    </lineage>
</organism>
<comment type="caution">
    <text evidence="1">The sequence shown here is derived from an EMBL/GenBank/DDBJ whole genome shotgun (WGS) entry which is preliminary data.</text>
</comment>
<dbReference type="Proteomes" id="UP000355283">
    <property type="component" value="Unassembled WGS sequence"/>
</dbReference>
<protein>
    <submittedName>
        <fullName evidence="1">Uncharacterized protein</fullName>
    </submittedName>
</protein>
<dbReference type="AlphaFoldDB" id="A0A4D9CXT5"/>